<sequence>MTRFLFILINFVLLIFEGTVAQVFTAGWWDLHLTMFPRFVVVMLIFAALFLGRVQGLFLGLVFGLFYDIIYGSVVGIYGFSMALIGYFAGLVFRIFQQNIFLIWFTVLIALVAFEFMVYGLMTLIKFTTMDVHMFVFDKLIPTLVLNMIFALLVSYPARSILLQLKNEEEK</sequence>
<feature type="transmembrane region" description="Helical" evidence="8">
    <location>
        <begin position="6"/>
        <end position="29"/>
    </location>
</feature>
<comment type="similarity">
    <text evidence="2">Belongs to the MreD family.</text>
</comment>
<dbReference type="AlphaFoldDB" id="A0A8X8I339"/>
<dbReference type="EMBL" id="CP082237">
    <property type="protein sequence ID" value="QZT33510.1"/>
    <property type="molecule type" value="Genomic_DNA"/>
</dbReference>
<evidence type="ECO:0000256" key="7">
    <source>
        <dbReference type="ARBA" id="ARBA00023136"/>
    </source>
</evidence>
<gene>
    <name evidence="9" type="primary">mreD</name>
    <name evidence="9" type="ORF">HUR95_14870</name>
</gene>
<feature type="transmembrane region" description="Helical" evidence="8">
    <location>
        <begin position="69"/>
        <end position="93"/>
    </location>
</feature>
<proteinExistence type="inferred from homology"/>
<keyword evidence="4 8" id="KW-0812">Transmembrane</keyword>
<evidence type="ECO:0000256" key="1">
    <source>
        <dbReference type="ARBA" id="ARBA00004651"/>
    </source>
</evidence>
<organism evidence="9 10">
    <name type="scientific">Caldalkalibacillus thermarum (strain TA2.A1)</name>
    <dbReference type="NCBI Taxonomy" id="986075"/>
    <lineage>
        <taxon>Bacteria</taxon>
        <taxon>Bacillati</taxon>
        <taxon>Bacillota</taxon>
        <taxon>Bacilli</taxon>
        <taxon>Bacillales</taxon>
        <taxon>Bacillaceae</taxon>
        <taxon>Caldalkalibacillus</taxon>
    </lineage>
</organism>
<dbReference type="GO" id="GO:0005886">
    <property type="term" value="C:plasma membrane"/>
    <property type="evidence" value="ECO:0007669"/>
    <property type="project" value="UniProtKB-SubCell"/>
</dbReference>
<dbReference type="KEGG" id="cthu:HUR95_14870"/>
<comment type="subcellular location">
    <subcellularLocation>
        <location evidence="1">Cell membrane</location>
        <topology evidence="1">Multi-pass membrane protein</topology>
    </subcellularLocation>
</comment>
<feature type="transmembrane region" description="Helical" evidence="8">
    <location>
        <begin position="140"/>
        <end position="158"/>
    </location>
</feature>
<evidence type="ECO:0000256" key="3">
    <source>
        <dbReference type="ARBA" id="ARBA00022475"/>
    </source>
</evidence>
<evidence type="ECO:0000256" key="6">
    <source>
        <dbReference type="ARBA" id="ARBA00022989"/>
    </source>
</evidence>
<evidence type="ECO:0000256" key="4">
    <source>
        <dbReference type="ARBA" id="ARBA00022692"/>
    </source>
</evidence>
<keyword evidence="10" id="KW-1185">Reference proteome</keyword>
<keyword evidence="5" id="KW-0133">Cell shape</keyword>
<reference evidence="9 10" key="1">
    <citation type="journal article" date="2020" name="Extremophiles">
        <title>Genomic analysis of Caldalkalibacillus thermarum TA2.A1 reveals aerobic alkaliphilic metabolism and evolutionary hallmarks linking alkaliphilic bacteria and plant life.</title>
        <authorList>
            <person name="de Jong S.I."/>
            <person name="van den Broek M.A."/>
            <person name="Merkel A.Y."/>
            <person name="de la Torre Cortes P."/>
            <person name="Kalamorz F."/>
            <person name="Cook G.M."/>
            <person name="van Loosdrecht M.C.M."/>
            <person name="McMillan D.G.G."/>
        </authorList>
    </citation>
    <scope>NUCLEOTIDE SEQUENCE [LARGE SCALE GENOMIC DNA]</scope>
    <source>
        <strain evidence="9 10">TA2.A1</strain>
    </source>
</reference>
<keyword evidence="7 8" id="KW-0472">Membrane</keyword>
<dbReference type="InterPro" id="IPR007227">
    <property type="entry name" value="Cell_shape_determining_MreD"/>
</dbReference>
<dbReference type="Pfam" id="PF04093">
    <property type="entry name" value="MreD"/>
    <property type="match status" value="1"/>
</dbReference>
<evidence type="ECO:0000313" key="10">
    <source>
        <dbReference type="Proteomes" id="UP000825179"/>
    </source>
</evidence>
<evidence type="ECO:0000256" key="8">
    <source>
        <dbReference type="SAM" id="Phobius"/>
    </source>
</evidence>
<evidence type="ECO:0000256" key="5">
    <source>
        <dbReference type="ARBA" id="ARBA00022960"/>
    </source>
</evidence>
<dbReference type="RefSeq" id="WP_222822692.1">
    <property type="nucleotide sequence ID" value="NZ_CP082237.1"/>
</dbReference>
<evidence type="ECO:0000313" key="9">
    <source>
        <dbReference type="EMBL" id="QZT33510.1"/>
    </source>
</evidence>
<keyword evidence="3" id="KW-1003">Cell membrane</keyword>
<dbReference type="NCBIfam" id="TIGR03426">
    <property type="entry name" value="shape_MreD"/>
    <property type="match status" value="1"/>
</dbReference>
<feature type="transmembrane region" description="Helical" evidence="8">
    <location>
        <begin position="41"/>
        <end position="63"/>
    </location>
</feature>
<protein>
    <submittedName>
        <fullName evidence="9">Rod shape-determining protein MreD</fullName>
    </submittedName>
</protein>
<dbReference type="GO" id="GO:0008360">
    <property type="term" value="P:regulation of cell shape"/>
    <property type="evidence" value="ECO:0007669"/>
    <property type="project" value="UniProtKB-KW"/>
</dbReference>
<evidence type="ECO:0000256" key="2">
    <source>
        <dbReference type="ARBA" id="ARBA00007776"/>
    </source>
</evidence>
<dbReference type="Proteomes" id="UP000825179">
    <property type="component" value="Chromosome"/>
</dbReference>
<name>A0A8X8I339_CALTT</name>
<keyword evidence="6 8" id="KW-1133">Transmembrane helix</keyword>
<accession>A0A8X8I339</accession>
<feature type="transmembrane region" description="Helical" evidence="8">
    <location>
        <begin position="100"/>
        <end position="120"/>
    </location>
</feature>